<organism evidence="1">
    <name type="scientific">Guillardia theta (strain CCMP2712)</name>
    <name type="common">Cryptophyte</name>
    <dbReference type="NCBI Taxonomy" id="905079"/>
    <lineage>
        <taxon>Eukaryota</taxon>
        <taxon>Cryptophyceae</taxon>
        <taxon>Pyrenomonadales</taxon>
        <taxon>Geminigeraceae</taxon>
        <taxon>Guillardia</taxon>
    </lineage>
</organism>
<evidence type="ECO:0000313" key="1">
    <source>
        <dbReference type="EMBL" id="EKX39673.1"/>
    </source>
</evidence>
<dbReference type="HOGENOM" id="CLU_1921112_0_0_1"/>
<protein>
    <submittedName>
        <fullName evidence="1 2">Uncharacterized protein</fullName>
    </submittedName>
</protein>
<sequence length="132" mass="14262">MFTCYITSSASSCYEAPLQRPPLSANFAAALGNVLVGRQALRKRLPPAAGLTIVGGGHLLRGAAPSRCRQLVILRSQDPPLGTRPSRRASAQHVLPVRIFQTLEQANPVLYRCSTVFSFKGINLECVPKESC</sequence>
<keyword evidence="3" id="KW-1185">Reference proteome</keyword>
<reference evidence="3" key="2">
    <citation type="submission" date="2012-11" db="EMBL/GenBank/DDBJ databases">
        <authorList>
            <person name="Kuo A."/>
            <person name="Curtis B.A."/>
            <person name="Tanifuji G."/>
            <person name="Burki F."/>
            <person name="Gruber A."/>
            <person name="Irimia M."/>
            <person name="Maruyama S."/>
            <person name="Arias M.C."/>
            <person name="Ball S.G."/>
            <person name="Gile G.H."/>
            <person name="Hirakawa Y."/>
            <person name="Hopkins J.F."/>
            <person name="Rensing S.A."/>
            <person name="Schmutz J."/>
            <person name="Symeonidi A."/>
            <person name="Elias M."/>
            <person name="Eveleigh R.J."/>
            <person name="Herman E.K."/>
            <person name="Klute M.J."/>
            <person name="Nakayama T."/>
            <person name="Obornik M."/>
            <person name="Reyes-Prieto A."/>
            <person name="Armbrust E.V."/>
            <person name="Aves S.J."/>
            <person name="Beiko R.G."/>
            <person name="Coutinho P."/>
            <person name="Dacks J.B."/>
            <person name="Durnford D.G."/>
            <person name="Fast N.M."/>
            <person name="Green B.R."/>
            <person name="Grisdale C."/>
            <person name="Hempe F."/>
            <person name="Henrissat B."/>
            <person name="Hoppner M.P."/>
            <person name="Ishida K.-I."/>
            <person name="Kim E."/>
            <person name="Koreny L."/>
            <person name="Kroth P.G."/>
            <person name="Liu Y."/>
            <person name="Malik S.-B."/>
            <person name="Maier U.G."/>
            <person name="McRose D."/>
            <person name="Mock T."/>
            <person name="Neilson J.A."/>
            <person name="Onodera N.T."/>
            <person name="Poole A.M."/>
            <person name="Pritham E.J."/>
            <person name="Richards T.A."/>
            <person name="Rocap G."/>
            <person name="Roy S.W."/>
            <person name="Sarai C."/>
            <person name="Schaack S."/>
            <person name="Shirato S."/>
            <person name="Slamovits C.H."/>
            <person name="Spencer D.F."/>
            <person name="Suzuki S."/>
            <person name="Worden A.Z."/>
            <person name="Zauner S."/>
            <person name="Barry K."/>
            <person name="Bell C."/>
            <person name="Bharti A.K."/>
            <person name="Crow J.A."/>
            <person name="Grimwood J."/>
            <person name="Kramer R."/>
            <person name="Lindquist E."/>
            <person name="Lucas S."/>
            <person name="Salamov A."/>
            <person name="McFadden G.I."/>
            <person name="Lane C.E."/>
            <person name="Keeling P.J."/>
            <person name="Gray M.W."/>
            <person name="Grigoriev I.V."/>
            <person name="Archibald J.M."/>
        </authorList>
    </citation>
    <scope>NUCLEOTIDE SEQUENCE</scope>
    <source>
        <strain evidence="3">CCMP2712</strain>
    </source>
</reference>
<dbReference type="KEGG" id="gtt:GUITHDRAFT_154339"/>
<evidence type="ECO:0000313" key="3">
    <source>
        <dbReference type="Proteomes" id="UP000011087"/>
    </source>
</evidence>
<dbReference type="PaxDb" id="55529-EKX39673"/>
<dbReference type="EMBL" id="JH993037">
    <property type="protein sequence ID" value="EKX39673.1"/>
    <property type="molecule type" value="Genomic_DNA"/>
</dbReference>
<proteinExistence type="predicted"/>
<dbReference type="GeneID" id="17296431"/>
<reference evidence="2" key="3">
    <citation type="submission" date="2016-03" db="UniProtKB">
        <authorList>
            <consortium name="EnsemblProtists"/>
        </authorList>
    </citation>
    <scope>IDENTIFICATION</scope>
</reference>
<reference evidence="1 3" key="1">
    <citation type="journal article" date="2012" name="Nature">
        <title>Algal genomes reveal evolutionary mosaicism and the fate of nucleomorphs.</title>
        <authorList>
            <consortium name="DOE Joint Genome Institute"/>
            <person name="Curtis B.A."/>
            <person name="Tanifuji G."/>
            <person name="Burki F."/>
            <person name="Gruber A."/>
            <person name="Irimia M."/>
            <person name="Maruyama S."/>
            <person name="Arias M.C."/>
            <person name="Ball S.G."/>
            <person name="Gile G.H."/>
            <person name="Hirakawa Y."/>
            <person name="Hopkins J.F."/>
            <person name="Kuo A."/>
            <person name="Rensing S.A."/>
            <person name="Schmutz J."/>
            <person name="Symeonidi A."/>
            <person name="Elias M."/>
            <person name="Eveleigh R.J."/>
            <person name="Herman E.K."/>
            <person name="Klute M.J."/>
            <person name="Nakayama T."/>
            <person name="Obornik M."/>
            <person name="Reyes-Prieto A."/>
            <person name="Armbrust E.V."/>
            <person name="Aves S.J."/>
            <person name="Beiko R.G."/>
            <person name="Coutinho P."/>
            <person name="Dacks J.B."/>
            <person name="Durnford D.G."/>
            <person name="Fast N.M."/>
            <person name="Green B.R."/>
            <person name="Grisdale C.J."/>
            <person name="Hempel F."/>
            <person name="Henrissat B."/>
            <person name="Hoppner M.P."/>
            <person name="Ishida K."/>
            <person name="Kim E."/>
            <person name="Koreny L."/>
            <person name="Kroth P.G."/>
            <person name="Liu Y."/>
            <person name="Malik S.B."/>
            <person name="Maier U.G."/>
            <person name="McRose D."/>
            <person name="Mock T."/>
            <person name="Neilson J.A."/>
            <person name="Onodera N.T."/>
            <person name="Poole A.M."/>
            <person name="Pritham E.J."/>
            <person name="Richards T.A."/>
            <person name="Rocap G."/>
            <person name="Roy S.W."/>
            <person name="Sarai C."/>
            <person name="Schaack S."/>
            <person name="Shirato S."/>
            <person name="Slamovits C.H."/>
            <person name="Spencer D.F."/>
            <person name="Suzuki S."/>
            <person name="Worden A.Z."/>
            <person name="Zauner S."/>
            <person name="Barry K."/>
            <person name="Bell C."/>
            <person name="Bharti A.K."/>
            <person name="Crow J.A."/>
            <person name="Grimwood J."/>
            <person name="Kramer R."/>
            <person name="Lindquist E."/>
            <person name="Lucas S."/>
            <person name="Salamov A."/>
            <person name="McFadden G.I."/>
            <person name="Lane C.E."/>
            <person name="Keeling P.J."/>
            <person name="Gray M.W."/>
            <person name="Grigoriev I.V."/>
            <person name="Archibald J.M."/>
        </authorList>
    </citation>
    <scope>NUCLEOTIDE SEQUENCE</scope>
    <source>
        <strain evidence="1 3">CCMP2712</strain>
    </source>
</reference>
<dbReference type="EnsemblProtists" id="EKX39673">
    <property type="protein sequence ID" value="EKX39673"/>
    <property type="gene ID" value="GUITHDRAFT_154339"/>
</dbReference>
<dbReference type="Proteomes" id="UP000011087">
    <property type="component" value="Unassembled WGS sequence"/>
</dbReference>
<dbReference type="RefSeq" id="XP_005826653.1">
    <property type="nucleotide sequence ID" value="XM_005826596.1"/>
</dbReference>
<dbReference type="AlphaFoldDB" id="L1ITV6"/>
<gene>
    <name evidence="1" type="ORF">GUITHDRAFT_154339</name>
</gene>
<name>L1ITV6_GUITC</name>
<evidence type="ECO:0000313" key="2">
    <source>
        <dbReference type="EnsemblProtists" id="EKX39673"/>
    </source>
</evidence>
<accession>L1ITV6</accession>